<evidence type="ECO:0000313" key="2">
    <source>
        <dbReference type="Proteomes" id="UP000516028"/>
    </source>
</evidence>
<keyword evidence="2" id="KW-1185">Reference proteome</keyword>
<accession>A0A7H0GGX5</accession>
<protein>
    <submittedName>
        <fullName evidence="1">Uncharacterized protein</fullName>
    </submittedName>
</protein>
<dbReference type="KEGG" id="daer:H9K75_14950"/>
<evidence type="ECO:0000313" key="1">
    <source>
        <dbReference type="EMBL" id="QNP47541.1"/>
    </source>
</evidence>
<proteinExistence type="predicted"/>
<reference evidence="1 2" key="1">
    <citation type="submission" date="2020-08" db="EMBL/GenBank/DDBJ databases">
        <title>Genome sequence of Diaphorobacter aerolatus KACC 16536T.</title>
        <authorList>
            <person name="Hyun D.-W."/>
            <person name="Bae J.-W."/>
        </authorList>
    </citation>
    <scope>NUCLEOTIDE SEQUENCE [LARGE SCALE GENOMIC DNA]</scope>
    <source>
        <strain evidence="1 2">KACC 16536</strain>
    </source>
</reference>
<name>A0A7H0GGX5_9BURK</name>
<dbReference type="AlphaFoldDB" id="A0A7H0GGX5"/>
<dbReference type="Proteomes" id="UP000516028">
    <property type="component" value="Chromosome"/>
</dbReference>
<gene>
    <name evidence="1" type="ORF">H9K75_14950</name>
</gene>
<sequence length="80" mass="8980">MRKNDLKKRWEIFNHSDEIFRKTEGFKKSPFGLTTQGLVDFRGISLSSTPLVMGGGWENSTHETDIFDVDFSGGVGPDLT</sequence>
<organism evidence="1 2">
    <name type="scientific">Diaphorobacter aerolatus</name>
    <dbReference type="NCBI Taxonomy" id="1288495"/>
    <lineage>
        <taxon>Bacteria</taxon>
        <taxon>Pseudomonadati</taxon>
        <taxon>Pseudomonadota</taxon>
        <taxon>Betaproteobacteria</taxon>
        <taxon>Burkholderiales</taxon>
        <taxon>Comamonadaceae</taxon>
        <taxon>Diaphorobacter</taxon>
    </lineage>
</organism>
<dbReference type="RefSeq" id="WP_187723222.1">
    <property type="nucleotide sequence ID" value="NZ_CP060783.1"/>
</dbReference>
<dbReference type="EMBL" id="CP060783">
    <property type="protein sequence ID" value="QNP47541.1"/>
    <property type="molecule type" value="Genomic_DNA"/>
</dbReference>